<evidence type="ECO:0000256" key="2">
    <source>
        <dbReference type="ARBA" id="ARBA00006582"/>
    </source>
</evidence>
<dbReference type="PANTHER" id="PTHR23319:SF4">
    <property type="entry name" value="GRAM DOMAIN CONTAINING 1B, ISOFORM E"/>
    <property type="match status" value="1"/>
</dbReference>
<evidence type="ECO:0000256" key="3">
    <source>
        <dbReference type="ARBA" id="ARBA00022692"/>
    </source>
</evidence>
<reference evidence="9" key="1">
    <citation type="submission" date="2022-12" db="EMBL/GenBank/DDBJ databases">
        <authorList>
            <person name="Brejova B."/>
        </authorList>
    </citation>
    <scope>NUCLEOTIDE SEQUENCE</scope>
</reference>
<dbReference type="PROSITE" id="PS51778">
    <property type="entry name" value="VAST"/>
    <property type="match status" value="1"/>
</dbReference>
<dbReference type="CDD" id="cd13220">
    <property type="entry name" value="PH-GRAM_GRAMDC"/>
    <property type="match status" value="1"/>
</dbReference>
<dbReference type="Gene3D" id="2.30.29.30">
    <property type="entry name" value="Pleckstrin-homology domain (PH domain)/Phosphotyrosine-binding domain (PTB)"/>
    <property type="match status" value="1"/>
</dbReference>
<accession>A0A9W4U0A1</accession>
<dbReference type="InterPro" id="IPR031968">
    <property type="entry name" value="VASt"/>
</dbReference>
<evidence type="ECO:0000313" key="10">
    <source>
        <dbReference type="Proteomes" id="UP001152885"/>
    </source>
</evidence>
<dbReference type="AlphaFoldDB" id="A0A9W4U0A1"/>
<feature type="compositionally biased region" description="Basic and acidic residues" evidence="6">
    <location>
        <begin position="83"/>
        <end position="100"/>
    </location>
</feature>
<dbReference type="EMBL" id="CANTUO010000007">
    <property type="protein sequence ID" value="CAI5760712.1"/>
    <property type="molecule type" value="Genomic_DNA"/>
</dbReference>
<evidence type="ECO:0000313" key="9">
    <source>
        <dbReference type="EMBL" id="CAI5760712.1"/>
    </source>
</evidence>
<evidence type="ECO:0000256" key="1">
    <source>
        <dbReference type="ARBA" id="ARBA00004167"/>
    </source>
</evidence>
<dbReference type="GO" id="GO:0005739">
    <property type="term" value="C:mitochondrion"/>
    <property type="evidence" value="ECO:0007669"/>
    <property type="project" value="TreeGrafter"/>
</dbReference>
<dbReference type="Pfam" id="PF02893">
    <property type="entry name" value="GRAM"/>
    <property type="match status" value="1"/>
</dbReference>
<dbReference type="Pfam" id="PF16016">
    <property type="entry name" value="VASt"/>
    <property type="match status" value="1"/>
</dbReference>
<comment type="similarity">
    <text evidence="2">Belongs to the YSP2 family.</text>
</comment>
<dbReference type="Proteomes" id="UP001152885">
    <property type="component" value="Unassembled WGS sequence"/>
</dbReference>
<dbReference type="GO" id="GO:0032366">
    <property type="term" value="P:intracellular sterol transport"/>
    <property type="evidence" value="ECO:0007669"/>
    <property type="project" value="TreeGrafter"/>
</dbReference>
<dbReference type="InterPro" id="IPR011993">
    <property type="entry name" value="PH-like_dom_sf"/>
</dbReference>
<dbReference type="GO" id="GO:0032934">
    <property type="term" value="F:sterol binding"/>
    <property type="evidence" value="ECO:0007669"/>
    <property type="project" value="TreeGrafter"/>
</dbReference>
<feature type="domain" description="VASt" evidence="8">
    <location>
        <begin position="404"/>
        <end position="576"/>
    </location>
</feature>
<name>A0A9W4U0A1_9ASCO</name>
<comment type="caution">
    <text evidence="9">The sequence shown here is derived from an EMBL/GenBank/DDBJ whole genome shotgun (WGS) entry which is preliminary data.</text>
</comment>
<dbReference type="InterPro" id="IPR051482">
    <property type="entry name" value="Cholesterol_transport"/>
</dbReference>
<keyword evidence="10" id="KW-1185">Reference proteome</keyword>
<sequence>MPLEQIDDDDNTWDSMSSNESLDGKQKLIKRGNSSSGSKKLSIHPPISTIATTTNSNLSQPQPHKSQLSLTTTLNKTPLDPLTTKEDANSVVSKDSKDNNQPEQNNRFLKDLQEYEIEHNGNNDLQKSSSVDEDSSKLLASPKIIAYRKSKRTVSEGTFDSLISSPTSQTIPTSNSVTSPPKFDNKLYVDEFYKDSKFRYAVMKRNVEFHQIFKKLDLTDRLLDDFACALSREILLQGRIYISESYICFNSNLLGWVTNMILEFNDIVKVEKKSIAGLFPNGISIETNNGQVHTFASFLSRDSTYELMLTIWKGKTGKTNEDLTKEDETKIEETANEIEENKEIESYIMSIDGDDEGREIEREISNVEVNVVAKLVKLKPESKYTNKGPDFHLPTSAEYDANSNEIELIDEIISAPLGIVFDILFGSNTSFQTSFLKTHDGSEISEYDEFHPNEDDPTIMERKYNYRRNLGYSIGPKSTRCEVTEIIEHLNYSDYIIVTTVTSTPDVPSGNVFQVKTRYIFTWAENNSTNLIVKHFVEWSGKSWMKSVIEKSSLSGSKQIMKEMMEELKKEIEENTYFIDAPNQQQQQIMVPPQPQKKPSNNLKVLPQPPVSTTTTSYDLRNSFIYVLFVIIILQLFIFYELYQNRKLTKLLISLQVSSLSPQDINKYKLNKYIQCY</sequence>
<feature type="transmembrane region" description="Helical" evidence="7">
    <location>
        <begin position="624"/>
        <end position="643"/>
    </location>
</feature>
<feature type="compositionally biased region" description="Polar residues" evidence="6">
    <location>
        <begin position="49"/>
        <end position="76"/>
    </location>
</feature>
<evidence type="ECO:0000256" key="4">
    <source>
        <dbReference type="ARBA" id="ARBA00022989"/>
    </source>
</evidence>
<dbReference type="SMART" id="SM00568">
    <property type="entry name" value="GRAM"/>
    <property type="match status" value="1"/>
</dbReference>
<keyword evidence="3 7" id="KW-0812">Transmembrane</keyword>
<evidence type="ECO:0000259" key="8">
    <source>
        <dbReference type="PROSITE" id="PS51778"/>
    </source>
</evidence>
<dbReference type="GO" id="GO:0120015">
    <property type="term" value="F:sterol transfer activity"/>
    <property type="evidence" value="ECO:0007669"/>
    <property type="project" value="TreeGrafter"/>
</dbReference>
<gene>
    <name evidence="9" type="ORF">CANVERA_P5220</name>
</gene>
<dbReference type="PANTHER" id="PTHR23319">
    <property type="entry name" value="GRAM DOMAIN CONTAINING 1B, ISOFORM E"/>
    <property type="match status" value="1"/>
</dbReference>
<proteinExistence type="inferred from homology"/>
<feature type="compositionally biased region" description="Acidic residues" evidence="6">
    <location>
        <begin position="1"/>
        <end position="12"/>
    </location>
</feature>
<keyword evidence="5 7" id="KW-0472">Membrane</keyword>
<dbReference type="GO" id="GO:0005886">
    <property type="term" value="C:plasma membrane"/>
    <property type="evidence" value="ECO:0007669"/>
    <property type="project" value="TreeGrafter"/>
</dbReference>
<evidence type="ECO:0000256" key="5">
    <source>
        <dbReference type="ARBA" id="ARBA00023136"/>
    </source>
</evidence>
<feature type="region of interest" description="Disordered" evidence="6">
    <location>
        <begin position="1"/>
        <end position="105"/>
    </location>
</feature>
<comment type="subcellular location">
    <subcellularLocation>
        <location evidence="1">Membrane</location>
        <topology evidence="1">Single-pass membrane protein</topology>
    </subcellularLocation>
</comment>
<dbReference type="InterPro" id="IPR004182">
    <property type="entry name" value="GRAM"/>
</dbReference>
<dbReference type="GO" id="GO:0032541">
    <property type="term" value="C:cortical endoplasmic reticulum"/>
    <property type="evidence" value="ECO:0007669"/>
    <property type="project" value="TreeGrafter"/>
</dbReference>
<dbReference type="GO" id="GO:0140268">
    <property type="term" value="C:endoplasmic reticulum-plasma membrane contact site"/>
    <property type="evidence" value="ECO:0007669"/>
    <property type="project" value="TreeGrafter"/>
</dbReference>
<evidence type="ECO:0000256" key="6">
    <source>
        <dbReference type="SAM" id="MobiDB-lite"/>
    </source>
</evidence>
<protein>
    <recommendedName>
        <fullName evidence="8">VASt domain-containing protein</fullName>
    </recommendedName>
</protein>
<dbReference type="GO" id="GO:0005789">
    <property type="term" value="C:endoplasmic reticulum membrane"/>
    <property type="evidence" value="ECO:0007669"/>
    <property type="project" value="TreeGrafter"/>
</dbReference>
<evidence type="ECO:0000256" key="7">
    <source>
        <dbReference type="SAM" id="Phobius"/>
    </source>
</evidence>
<keyword evidence="4 7" id="KW-1133">Transmembrane helix</keyword>
<dbReference type="OrthoDB" id="2162691at2759"/>
<organism evidence="9 10">
    <name type="scientific">Candida verbasci</name>
    <dbReference type="NCBI Taxonomy" id="1227364"/>
    <lineage>
        <taxon>Eukaryota</taxon>
        <taxon>Fungi</taxon>
        <taxon>Dikarya</taxon>
        <taxon>Ascomycota</taxon>
        <taxon>Saccharomycotina</taxon>
        <taxon>Pichiomycetes</taxon>
        <taxon>Debaryomycetaceae</taxon>
        <taxon>Candida/Lodderomyces clade</taxon>
        <taxon>Candida</taxon>
    </lineage>
</organism>